<dbReference type="GO" id="GO:0005886">
    <property type="term" value="C:plasma membrane"/>
    <property type="evidence" value="ECO:0007669"/>
    <property type="project" value="UniProtKB-SubCell"/>
</dbReference>
<feature type="transmembrane region" description="Helical" evidence="8">
    <location>
        <begin position="6"/>
        <end position="39"/>
    </location>
</feature>
<evidence type="ECO:0000313" key="9">
    <source>
        <dbReference type="EMBL" id="TDE10117.1"/>
    </source>
</evidence>
<dbReference type="Pfam" id="PF01925">
    <property type="entry name" value="TauE"/>
    <property type="match status" value="1"/>
</dbReference>
<feature type="transmembrane region" description="Helical" evidence="8">
    <location>
        <begin position="124"/>
        <end position="143"/>
    </location>
</feature>
<keyword evidence="4 8" id="KW-1003">Cell membrane</keyword>
<dbReference type="PANTHER" id="PTHR30269">
    <property type="entry name" value="TRANSMEMBRANE PROTEIN YFCA"/>
    <property type="match status" value="1"/>
</dbReference>
<feature type="transmembrane region" description="Helical" evidence="8">
    <location>
        <begin position="193"/>
        <end position="210"/>
    </location>
</feature>
<dbReference type="InterPro" id="IPR052017">
    <property type="entry name" value="TSUP"/>
</dbReference>
<dbReference type="InParanoid" id="A0A4R5DB61"/>
<keyword evidence="10" id="KW-1185">Reference proteome</keyword>
<feature type="transmembrane region" description="Helical" evidence="8">
    <location>
        <begin position="163"/>
        <end position="181"/>
    </location>
</feature>
<evidence type="ECO:0000313" key="10">
    <source>
        <dbReference type="Proteomes" id="UP000294739"/>
    </source>
</evidence>
<evidence type="ECO:0000256" key="8">
    <source>
        <dbReference type="RuleBase" id="RU363041"/>
    </source>
</evidence>
<accession>A0A4R5DB61</accession>
<comment type="subcellular location">
    <subcellularLocation>
        <location evidence="1 8">Cell membrane</location>
        <topology evidence="1 8">Multi-pass membrane protein</topology>
    </subcellularLocation>
</comment>
<comment type="similarity">
    <text evidence="2 8">Belongs to the 4-toluene sulfonate uptake permease (TSUP) (TC 2.A.102) family.</text>
</comment>
<evidence type="ECO:0000256" key="1">
    <source>
        <dbReference type="ARBA" id="ARBA00004651"/>
    </source>
</evidence>
<dbReference type="EMBL" id="SMKZ01000015">
    <property type="protein sequence ID" value="TDE10117.1"/>
    <property type="molecule type" value="Genomic_DNA"/>
</dbReference>
<evidence type="ECO:0000256" key="3">
    <source>
        <dbReference type="ARBA" id="ARBA00022448"/>
    </source>
</evidence>
<dbReference type="Proteomes" id="UP000294739">
    <property type="component" value="Unassembled WGS sequence"/>
</dbReference>
<organism evidence="9 10">
    <name type="scientific">Jiangella asiatica</name>
    <dbReference type="NCBI Taxonomy" id="2530372"/>
    <lineage>
        <taxon>Bacteria</taxon>
        <taxon>Bacillati</taxon>
        <taxon>Actinomycetota</taxon>
        <taxon>Actinomycetes</taxon>
        <taxon>Jiangellales</taxon>
        <taxon>Jiangellaceae</taxon>
        <taxon>Jiangella</taxon>
    </lineage>
</organism>
<dbReference type="PANTHER" id="PTHR30269:SF37">
    <property type="entry name" value="MEMBRANE TRANSPORTER PROTEIN"/>
    <property type="match status" value="1"/>
</dbReference>
<dbReference type="RefSeq" id="WP_131894874.1">
    <property type="nucleotide sequence ID" value="NZ_SMKZ01000015.1"/>
</dbReference>
<reference evidence="9 10" key="1">
    <citation type="submission" date="2019-03" db="EMBL/GenBank/DDBJ databases">
        <title>Draft genome sequences of novel Actinobacteria.</title>
        <authorList>
            <person name="Sahin N."/>
            <person name="Ay H."/>
            <person name="Saygin H."/>
        </authorList>
    </citation>
    <scope>NUCLEOTIDE SEQUENCE [LARGE SCALE GENOMIC DNA]</scope>
    <source>
        <strain evidence="9 10">5K138</strain>
    </source>
</reference>
<dbReference type="AlphaFoldDB" id="A0A4R5DB61"/>
<protein>
    <recommendedName>
        <fullName evidence="8">Probable membrane transporter protein</fullName>
    </recommendedName>
</protein>
<name>A0A4R5DB61_9ACTN</name>
<dbReference type="InterPro" id="IPR002781">
    <property type="entry name" value="TM_pro_TauE-like"/>
</dbReference>
<sequence>MPPVDIMVVLAVAVFAGTVIQGCVGLGLGLVAAPVIALVAPELMPGGLLWLTLVLPLFTLAREWAEVDWWGLRWALLGRLPATAVGAWVVTVISARALGVAIGVVILLAVALTLRTFRLPMRPSVLVTAGVLSGITGTATSIGGPPLALVYQRELGPRVRATLGVYFVVGVAVSLIALAVVGELTMAQTTTALSLAPLLVAAFAVALVVRRRIDGPLLRVVVMVVCALSATTLIIRSLAG</sequence>
<comment type="caution">
    <text evidence="9">The sequence shown here is derived from an EMBL/GenBank/DDBJ whole genome shotgun (WGS) entry which is preliminary data.</text>
</comment>
<keyword evidence="5 8" id="KW-0812">Transmembrane</keyword>
<dbReference type="OrthoDB" id="5472127at2"/>
<keyword evidence="6 8" id="KW-1133">Transmembrane helix</keyword>
<proteinExistence type="inferred from homology"/>
<evidence type="ECO:0000256" key="5">
    <source>
        <dbReference type="ARBA" id="ARBA00022692"/>
    </source>
</evidence>
<evidence type="ECO:0000256" key="7">
    <source>
        <dbReference type="ARBA" id="ARBA00023136"/>
    </source>
</evidence>
<feature type="transmembrane region" description="Helical" evidence="8">
    <location>
        <begin position="85"/>
        <end position="112"/>
    </location>
</feature>
<evidence type="ECO:0000256" key="2">
    <source>
        <dbReference type="ARBA" id="ARBA00009142"/>
    </source>
</evidence>
<feature type="transmembrane region" description="Helical" evidence="8">
    <location>
        <begin position="46"/>
        <end position="65"/>
    </location>
</feature>
<evidence type="ECO:0000256" key="4">
    <source>
        <dbReference type="ARBA" id="ARBA00022475"/>
    </source>
</evidence>
<keyword evidence="3" id="KW-0813">Transport</keyword>
<gene>
    <name evidence="9" type="ORF">E1269_12415</name>
</gene>
<keyword evidence="7 8" id="KW-0472">Membrane</keyword>
<evidence type="ECO:0000256" key="6">
    <source>
        <dbReference type="ARBA" id="ARBA00022989"/>
    </source>
</evidence>
<feature type="transmembrane region" description="Helical" evidence="8">
    <location>
        <begin position="216"/>
        <end position="235"/>
    </location>
</feature>